<proteinExistence type="predicted"/>
<reference evidence="1" key="1">
    <citation type="submission" date="2022-07" db="EMBL/GenBank/DDBJ databases">
        <title>Genome Sequence of Phlebia brevispora.</title>
        <authorList>
            <person name="Buettner E."/>
        </authorList>
    </citation>
    <scope>NUCLEOTIDE SEQUENCE</scope>
    <source>
        <strain evidence="1">MPL23</strain>
    </source>
</reference>
<protein>
    <submittedName>
        <fullName evidence="1">Uncharacterized protein</fullName>
    </submittedName>
</protein>
<gene>
    <name evidence="1" type="ORF">NM688_g694</name>
</gene>
<dbReference type="EMBL" id="JANHOG010000063">
    <property type="protein sequence ID" value="KAJ3558838.1"/>
    <property type="molecule type" value="Genomic_DNA"/>
</dbReference>
<dbReference type="Proteomes" id="UP001148662">
    <property type="component" value="Unassembled WGS sequence"/>
</dbReference>
<comment type="caution">
    <text evidence="1">The sequence shown here is derived from an EMBL/GenBank/DDBJ whole genome shotgun (WGS) entry which is preliminary data.</text>
</comment>
<keyword evidence="2" id="KW-1185">Reference proteome</keyword>
<evidence type="ECO:0000313" key="2">
    <source>
        <dbReference type="Proteomes" id="UP001148662"/>
    </source>
</evidence>
<name>A0ACC1TDG2_9APHY</name>
<organism evidence="1 2">
    <name type="scientific">Phlebia brevispora</name>
    <dbReference type="NCBI Taxonomy" id="194682"/>
    <lineage>
        <taxon>Eukaryota</taxon>
        <taxon>Fungi</taxon>
        <taxon>Dikarya</taxon>
        <taxon>Basidiomycota</taxon>
        <taxon>Agaricomycotina</taxon>
        <taxon>Agaricomycetes</taxon>
        <taxon>Polyporales</taxon>
        <taxon>Meruliaceae</taxon>
        <taxon>Phlebia</taxon>
    </lineage>
</organism>
<accession>A0ACC1TDG2</accession>
<evidence type="ECO:0000313" key="1">
    <source>
        <dbReference type="EMBL" id="KAJ3558838.1"/>
    </source>
</evidence>
<sequence length="365" mass="40998">MRALCPTCRTPFSLAIPDLRTIPNKYHLYINQSIRRVFIPQDATYAATVAALKAEVAKARKTIEALSRDKLSLMDRCESQIAKANSIAKKEKDLREQNALLRKDRDELRDKYSLLKGKYRSIKTFKKEKASAASSVSAPAVSHGAVKRKSDQAFMQPEAQVTMDGSRDIHPIPKRPRLVHTKSVGNPNVYVGNMASSFYPLLPPMPVSPYFSPTPAIVHPHMNIAPTVVVRDGSVGSRRSYKPRKQPRISDFKHSQILPAVKQEESDDVFFDAVDRSVAPVAGPSYMPQAAEASGSRPRYHVRDGTPIDDDKDELDYLSPEDLDYSDLTEDNDDNPFVDVETNKREGKARAQDQRRAYVFRGERL</sequence>